<feature type="compositionally biased region" description="Basic and acidic residues" evidence="6">
    <location>
        <begin position="1081"/>
        <end position="1102"/>
    </location>
</feature>
<dbReference type="InterPro" id="IPR044640">
    <property type="entry name" value="RU2A"/>
</dbReference>
<evidence type="ECO:0000256" key="1">
    <source>
        <dbReference type="ARBA" id="ARBA00004123"/>
    </source>
</evidence>
<feature type="compositionally biased region" description="Basic and acidic residues" evidence="6">
    <location>
        <begin position="969"/>
        <end position="986"/>
    </location>
</feature>
<dbReference type="GO" id="GO:0005634">
    <property type="term" value="C:nucleus"/>
    <property type="evidence" value="ECO:0007669"/>
    <property type="project" value="UniProtKB-SubCell"/>
</dbReference>
<dbReference type="Gene3D" id="3.80.10.10">
    <property type="entry name" value="Ribonuclease Inhibitor"/>
    <property type="match status" value="1"/>
</dbReference>
<dbReference type="AlphaFoldDB" id="A0A9W7GIW2"/>
<keyword evidence="4" id="KW-0539">Nucleus</keyword>
<organism evidence="7 8">
    <name type="scientific">Triparma columacea</name>
    <dbReference type="NCBI Taxonomy" id="722753"/>
    <lineage>
        <taxon>Eukaryota</taxon>
        <taxon>Sar</taxon>
        <taxon>Stramenopiles</taxon>
        <taxon>Ochrophyta</taxon>
        <taxon>Bolidophyceae</taxon>
        <taxon>Parmales</taxon>
        <taxon>Triparmaceae</taxon>
        <taxon>Triparma</taxon>
    </lineage>
</organism>
<dbReference type="GO" id="GO:0030620">
    <property type="term" value="F:U2 snRNA binding"/>
    <property type="evidence" value="ECO:0007669"/>
    <property type="project" value="InterPro"/>
</dbReference>
<evidence type="ECO:0000313" key="8">
    <source>
        <dbReference type="Proteomes" id="UP001165065"/>
    </source>
</evidence>
<proteinExistence type="inferred from homology"/>
<gene>
    <name evidence="7" type="ORF">TrCOL_g6860</name>
</gene>
<keyword evidence="8" id="KW-1185">Reference proteome</keyword>
<evidence type="ECO:0000256" key="2">
    <source>
        <dbReference type="ARBA" id="ARBA00022614"/>
    </source>
</evidence>
<feature type="compositionally biased region" description="Gly residues" evidence="6">
    <location>
        <begin position="1201"/>
        <end position="1211"/>
    </location>
</feature>
<evidence type="ECO:0000256" key="4">
    <source>
        <dbReference type="ARBA" id="ARBA00023242"/>
    </source>
</evidence>
<reference evidence="8" key="1">
    <citation type="journal article" date="2023" name="Commun. Biol.">
        <title>Genome analysis of Parmales, the sister group of diatoms, reveals the evolutionary specialization of diatoms from phago-mixotrophs to photoautotrophs.</title>
        <authorList>
            <person name="Ban H."/>
            <person name="Sato S."/>
            <person name="Yoshikawa S."/>
            <person name="Yamada K."/>
            <person name="Nakamura Y."/>
            <person name="Ichinomiya M."/>
            <person name="Sato N."/>
            <person name="Blanc-Mathieu R."/>
            <person name="Endo H."/>
            <person name="Kuwata A."/>
            <person name="Ogata H."/>
        </authorList>
    </citation>
    <scope>NUCLEOTIDE SEQUENCE [LARGE SCALE GENOMIC DNA]</scope>
</reference>
<sequence length="1219" mass="138615">MLPASQIAINAPPASEVRKQSQASSSLTVPLPKLSPTVPLNSPNRSDSNAGNVFTVNTSLDFHQLVNAGSPPSSSQSNNHKEELGEISPASLVILYYGSSFLSDIPIHPSPLLLQVAILPDNSITDFSSLTVCKNLVEIDLSHNSIAKTPGKTFFASMKELLILRLDNNNVTVWRSILGLQGSDSLVYLALHNNPFSKNEKYRPFVVNLLPNLKGLDFYAVSDLELIEDKQSAKGWGAEEARYTLPRFVVDRGWEGEGEIDDFLQLNYANAVAHVVENICNACSPTVTIQRVYQAYKFRMEEMSMSNAAARVIQKMVSYRICQRGLKKQLDELLIEEGYSNLLVSQREGRRHQSASVIQKHYKLLRRHRIEKKAVKTLWKWFQRKQEMFKKLIAKMGTGSNKIVFQKKDVHAVVSAVVEVQNAFRKEPLSYLDGMEKARENIETTNVLVVREFTHANIIGTDAEMDGIFRFDRRIGGDREERKKGFPKDVVRLHVCKERGRNSDELWEYLRKKSKRRCCAATENDAKHWVACLLGSDENEEEVLLKYTEQHAKILTEVVRMIHRRFPHVKLLFDNQVERAASAVVIQSTFRSFMKRTRLVPSLLTLVCYRRAATCIQCWWKGEAGWKRRFRYMTILNRAVKGIDSSTVYIEADLFYLLTNELQSGHMVKVMEGGGEGEGERGRGGRRRCALHGVDFGFREGMNTLDLISKGGGGGGETRGVNSLTKRQIFKKRQKMWLQGKGRVEILPDWMDWKPETVVEEGTRLRGNIGALLLTGAHVHLVSQSGFVGDPDSAAKRKGGGGEEWEGVEEKISCEELVKRGVMLMCIKFGSVLEAKRRVGVLFMKTFDVMEEEYIPIVTWRGLRDMFGRKSRKKKEWGVGGGGVEEMGELGRQAGHLKEVEMPSRWMPALRELTPRAKLQLEIMCQLHTNDIQPVSFVSKLSGAEGDADYHAQLIRLQALVSNKQKERRKMEEAEQRKAKVLESRSRSKKVKDKLAARGGVKLTDLDYAKLLHWKAVRQFDRFCQEKKKEEEHIIMTGNVAHQRHEEKTQLMKKAAYKESKEMNAAMAAMAERMLVEKGLREEEEKEEKEKEEHLLANNEKRKNLKKRKEKTGGLEKAFTGQVNILNREGAKLRKALIGGREGREARAKVEERKREAKKRRDAKREELKSRKDKAGKDARKQRKDVRELLMKREVFENGKMRGGGGGGKAGRGQWKLDE</sequence>
<feature type="region of interest" description="Disordered" evidence="6">
    <location>
        <begin position="1140"/>
        <end position="1219"/>
    </location>
</feature>
<keyword evidence="2" id="KW-0433">Leucine-rich repeat</keyword>
<feature type="compositionally biased region" description="Basic and acidic residues" evidence="6">
    <location>
        <begin position="1163"/>
        <end position="1200"/>
    </location>
</feature>
<dbReference type="Proteomes" id="UP001165065">
    <property type="component" value="Unassembled WGS sequence"/>
</dbReference>
<dbReference type="PANTHER" id="PTHR10552:SF6">
    <property type="entry name" value="U2 SMALL NUCLEAR RIBONUCLEOPROTEIN A"/>
    <property type="match status" value="1"/>
</dbReference>
<feature type="region of interest" description="Disordered" evidence="6">
    <location>
        <begin position="1081"/>
        <end position="1113"/>
    </location>
</feature>
<feature type="region of interest" description="Disordered" evidence="6">
    <location>
        <begin position="967"/>
        <end position="987"/>
    </location>
</feature>
<evidence type="ECO:0000313" key="7">
    <source>
        <dbReference type="EMBL" id="GMI46462.1"/>
    </source>
</evidence>
<dbReference type="PANTHER" id="PTHR10552">
    <property type="entry name" value="U2 SMALL NUCLEAR RIBONUCLEOPROTEIN A"/>
    <property type="match status" value="1"/>
</dbReference>
<evidence type="ECO:0000256" key="5">
    <source>
        <dbReference type="ARBA" id="ARBA00024196"/>
    </source>
</evidence>
<evidence type="ECO:0008006" key="9">
    <source>
        <dbReference type="Google" id="ProtNLM"/>
    </source>
</evidence>
<protein>
    <recommendedName>
        <fullName evidence="9">Leucine-rich repeat and IQ domain-containing protein 3</fullName>
    </recommendedName>
</protein>
<name>A0A9W7GIW2_9STRA</name>
<evidence type="ECO:0000256" key="3">
    <source>
        <dbReference type="ARBA" id="ARBA00022737"/>
    </source>
</evidence>
<dbReference type="GO" id="GO:0000398">
    <property type="term" value="P:mRNA splicing, via spliceosome"/>
    <property type="evidence" value="ECO:0007669"/>
    <property type="project" value="InterPro"/>
</dbReference>
<feature type="region of interest" description="Disordered" evidence="6">
    <location>
        <begin position="1"/>
        <end position="53"/>
    </location>
</feature>
<keyword evidence="3" id="KW-0677">Repeat</keyword>
<comment type="subcellular location">
    <subcellularLocation>
        <location evidence="1">Nucleus</location>
    </subcellularLocation>
</comment>
<evidence type="ECO:0000256" key="6">
    <source>
        <dbReference type="SAM" id="MobiDB-lite"/>
    </source>
</evidence>
<dbReference type="OrthoDB" id="676979at2759"/>
<dbReference type="SUPFAM" id="SSF52075">
    <property type="entry name" value="Outer arm dynein light chain 1"/>
    <property type="match status" value="1"/>
</dbReference>
<feature type="compositionally biased region" description="Polar residues" evidence="6">
    <location>
        <begin position="38"/>
        <end position="53"/>
    </location>
</feature>
<feature type="compositionally biased region" description="Basic and acidic residues" evidence="6">
    <location>
        <begin position="1141"/>
        <end position="1155"/>
    </location>
</feature>
<comment type="caution">
    <text evidence="7">The sequence shown here is derived from an EMBL/GenBank/DDBJ whole genome shotgun (WGS) entry which is preliminary data.</text>
</comment>
<accession>A0A9W7GIW2</accession>
<dbReference type="InterPro" id="IPR032675">
    <property type="entry name" value="LRR_dom_sf"/>
</dbReference>
<comment type="similarity">
    <text evidence="5">Belongs to the U2 small nuclear ribonucleoprotein A family.</text>
</comment>
<dbReference type="EMBL" id="BRYA01000299">
    <property type="protein sequence ID" value="GMI46462.1"/>
    <property type="molecule type" value="Genomic_DNA"/>
</dbReference>
<dbReference type="Gene3D" id="1.20.5.190">
    <property type="match status" value="1"/>
</dbReference>